<comment type="caution">
    <text evidence="2">The sequence shown here is derived from an EMBL/GenBank/DDBJ whole genome shotgun (WGS) entry which is preliminary data.</text>
</comment>
<evidence type="ECO:0000313" key="3">
    <source>
        <dbReference type="Proteomes" id="UP000299102"/>
    </source>
</evidence>
<keyword evidence="3" id="KW-1185">Reference proteome</keyword>
<dbReference type="Proteomes" id="UP000299102">
    <property type="component" value="Unassembled WGS sequence"/>
</dbReference>
<protein>
    <submittedName>
        <fullName evidence="2">Uncharacterized protein</fullName>
    </submittedName>
</protein>
<evidence type="ECO:0000256" key="1">
    <source>
        <dbReference type="SAM" id="MobiDB-lite"/>
    </source>
</evidence>
<evidence type="ECO:0000313" key="2">
    <source>
        <dbReference type="EMBL" id="GBP78106.1"/>
    </source>
</evidence>
<dbReference type="AlphaFoldDB" id="A0A4C1YPB7"/>
<feature type="compositionally biased region" description="Polar residues" evidence="1">
    <location>
        <begin position="1"/>
        <end position="11"/>
    </location>
</feature>
<organism evidence="2 3">
    <name type="scientific">Eumeta variegata</name>
    <name type="common">Bagworm moth</name>
    <name type="synonym">Eumeta japonica</name>
    <dbReference type="NCBI Taxonomy" id="151549"/>
    <lineage>
        <taxon>Eukaryota</taxon>
        <taxon>Metazoa</taxon>
        <taxon>Ecdysozoa</taxon>
        <taxon>Arthropoda</taxon>
        <taxon>Hexapoda</taxon>
        <taxon>Insecta</taxon>
        <taxon>Pterygota</taxon>
        <taxon>Neoptera</taxon>
        <taxon>Endopterygota</taxon>
        <taxon>Lepidoptera</taxon>
        <taxon>Glossata</taxon>
        <taxon>Ditrysia</taxon>
        <taxon>Tineoidea</taxon>
        <taxon>Psychidae</taxon>
        <taxon>Oiketicinae</taxon>
        <taxon>Eumeta</taxon>
    </lineage>
</organism>
<dbReference type="EMBL" id="BGZK01001357">
    <property type="protein sequence ID" value="GBP78106.1"/>
    <property type="molecule type" value="Genomic_DNA"/>
</dbReference>
<reference evidence="2 3" key="1">
    <citation type="journal article" date="2019" name="Commun. Biol.">
        <title>The bagworm genome reveals a unique fibroin gene that provides high tensile strength.</title>
        <authorList>
            <person name="Kono N."/>
            <person name="Nakamura H."/>
            <person name="Ohtoshi R."/>
            <person name="Tomita M."/>
            <person name="Numata K."/>
            <person name="Arakawa K."/>
        </authorList>
    </citation>
    <scope>NUCLEOTIDE SEQUENCE [LARGE SCALE GENOMIC DNA]</scope>
</reference>
<proteinExistence type="predicted"/>
<sequence>MQISFPPSSSPLLEDRCDNGKDSEPAKKTQSRGKRADEHQNGHRRPWTLANPEESSVRLPASWETTISNGGDRVDGRGEREWAAGTLTH</sequence>
<feature type="region of interest" description="Disordered" evidence="1">
    <location>
        <begin position="1"/>
        <end position="89"/>
    </location>
</feature>
<gene>
    <name evidence="2" type="ORF">EVAR_53551_1</name>
</gene>
<name>A0A4C1YPB7_EUMVA</name>
<feature type="compositionally biased region" description="Basic and acidic residues" evidence="1">
    <location>
        <begin position="13"/>
        <end position="27"/>
    </location>
</feature>
<accession>A0A4C1YPB7</accession>
<feature type="compositionally biased region" description="Basic and acidic residues" evidence="1">
    <location>
        <begin position="72"/>
        <end position="82"/>
    </location>
</feature>